<evidence type="ECO:0000256" key="7">
    <source>
        <dbReference type="ARBA" id="ARBA00022729"/>
    </source>
</evidence>
<evidence type="ECO:0000256" key="10">
    <source>
        <dbReference type="ARBA" id="ARBA00022989"/>
    </source>
</evidence>
<dbReference type="InterPro" id="IPR001245">
    <property type="entry name" value="Ser-Thr/Tyr_kinase_cat_dom"/>
</dbReference>
<evidence type="ECO:0000256" key="6">
    <source>
        <dbReference type="ARBA" id="ARBA00022692"/>
    </source>
</evidence>
<dbReference type="GO" id="GO:0043235">
    <property type="term" value="C:receptor complex"/>
    <property type="evidence" value="ECO:0007669"/>
    <property type="project" value="TreeGrafter"/>
</dbReference>
<keyword evidence="16" id="KW-1185">Reference proteome</keyword>
<dbReference type="GO" id="GO:0005886">
    <property type="term" value="C:plasma membrane"/>
    <property type="evidence" value="ECO:0007669"/>
    <property type="project" value="UniProtKB-SubCell"/>
</dbReference>
<evidence type="ECO:0000256" key="1">
    <source>
        <dbReference type="ARBA" id="ARBA00004162"/>
    </source>
</evidence>
<dbReference type="SMART" id="SM00219">
    <property type="entry name" value="TyrKc"/>
    <property type="match status" value="1"/>
</dbReference>
<evidence type="ECO:0000313" key="15">
    <source>
        <dbReference type="EMBL" id="RLV97024.1"/>
    </source>
</evidence>
<evidence type="ECO:0000256" key="8">
    <source>
        <dbReference type="ARBA" id="ARBA00022741"/>
    </source>
</evidence>
<organism evidence="15 16">
    <name type="scientific">Chloebia gouldiae</name>
    <name type="common">Gouldian finch</name>
    <name type="synonym">Erythrura gouldiae</name>
    <dbReference type="NCBI Taxonomy" id="44316"/>
    <lineage>
        <taxon>Eukaryota</taxon>
        <taxon>Metazoa</taxon>
        <taxon>Chordata</taxon>
        <taxon>Craniata</taxon>
        <taxon>Vertebrata</taxon>
        <taxon>Euteleostomi</taxon>
        <taxon>Archelosauria</taxon>
        <taxon>Archosauria</taxon>
        <taxon>Dinosauria</taxon>
        <taxon>Saurischia</taxon>
        <taxon>Theropoda</taxon>
        <taxon>Coelurosauria</taxon>
        <taxon>Aves</taxon>
        <taxon>Neognathae</taxon>
        <taxon>Neoaves</taxon>
        <taxon>Telluraves</taxon>
        <taxon>Australaves</taxon>
        <taxon>Passeriformes</taxon>
        <taxon>Passeroidea</taxon>
        <taxon>Passeridae</taxon>
        <taxon>Chloebia</taxon>
    </lineage>
</organism>
<dbReference type="GO" id="GO:0017147">
    <property type="term" value="F:Wnt-protein binding"/>
    <property type="evidence" value="ECO:0007669"/>
    <property type="project" value="TreeGrafter"/>
</dbReference>
<dbReference type="SUPFAM" id="SSF56112">
    <property type="entry name" value="Protein kinase-like (PK-like)"/>
    <property type="match status" value="1"/>
</dbReference>
<dbReference type="PANTHER" id="PTHR24416">
    <property type="entry name" value="TYROSINE-PROTEIN KINASE RECEPTOR"/>
    <property type="match status" value="1"/>
</dbReference>
<keyword evidence="6" id="KW-0812">Transmembrane</keyword>
<evidence type="ECO:0000256" key="12">
    <source>
        <dbReference type="ARBA" id="ARBA00023170"/>
    </source>
</evidence>
<gene>
    <name evidence="15" type="ORF">DV515_00012177</name>
</gene>
<evidence type="ECO:0000313" key="16">
    <source>
        <dbReference type="Proteomes" id="UP000276834"/>
    </source>
</evidence>
<comment type="subcellular location">
    <subcellularLocation>
        <location evidence="1">Cell membrane</location>
        <topology evidence="1">Single-pass membrane protein</topology>
    </subcellularLocation>
    <subcellularLocation>
        <location evidence="2">Membrane</location>
        <topology evidence="2">Single-pass type I membrane protein</topology>
    </subcellularLocation>
</comment>
<evidence type="ECO:0000256" key="3">
    <source>
        <dbReference type="ARBA" id="ARBA00022473"/>
    </source>
</evidence>
<dbReference type="STRING" id="44316.ENSEGOP00005020430"/>
<sequence length="186" mass="21536">MTCVVFGKPMCLLFEYMAYGDLNEYLRDRSPRNLCSLVQGSLDTRLRLPNPLALCCTSQLCIAKQVAAGMAYLSERKFVHRDLATRNCLSIFYNRYTTESDVWAYGVVLWEIFSYGMQPYYGMAHEEVIYYVRDGNVLSCPDNCPLELYNLMRLCWSRLPADRPGFASIHRILERMYERAVANMSV</sequence>
<dbReference type="GO" id="GO:0005524">
    <property type="term" value="F:ATP binding"/>
    <property type="evidence" value="ECO:0007669"/>
    <property type="project" value="UniProtKB-KW"/>
</dbReference>
<name>A0A3L8S5E8_CHLGU</name>
<keyword evidence="4" id="KW-1003">Cell membrane</keyword>
<dbReference type="EMBL" id="QUSF01000063">
    <property type="protein sequence ID" value="RLV97024.1"/>
    <property type="molecule type" value="Genomic_DNA"/>
</dbReference>
<dbReference type="AlphaFoldDB" id="A0A3L8S5E8"/>
<keyword evidence="10" id="KW-1133">Transmembrane helix</keyword>
<dbReference type="GO" id="GO:0004714">
    <property type="term" value="F:transmembrane receptor protein tyrosine kinase activity"/>
    <property type="evidence" value="ECO:0007669"/>
    <property type="project" value="TreeGrafter"/>
</dbReference>
<evidence type="ECO:0000256" key="5">
    <source>
        <dbReference type="ARBA" id="ARBA00022553"/>
    </source>
</evidence>
<dbReference type="PROSITE" id="PS50011">
    <property type="entry name" value="PROTEIN_KINASE_DOM"/>
    <property type="match status" value="1"/>
</dbReference>
<comment type="caution">
    <text evidence="15">The sequence shown here is derived from an EMBL/GenBank/DDBJ whole genome shotgun (WGS) entry which is preliminary data.</text>
</comment>
<evidence type="ECO:0000256" key="11">
    <source>
        <dbReference type="ARBA" id="ARBA00023136"/>
    </source>
</evidence>
<dbReference type="OrthoDB" id="2431000at2759"/>
<keyword evidence="8" id="KW-0547">Nucleotide-binding</keyword>
<protein>
    <recommendedName>
        <fullName evidence="14">Protein kinase domain-containing protein</fullName>
    </recommendedName>
</protein>
<dbReference type="GO" id="GO:0007169">
    <property type="term" value="P:cell surface receptor protein tyrosine kinase signaling pathway"/>
    <property type="evidence" value="ECO:0007669"/>
    <property type="project" value="TreeGrafter"/>
</dbReference>
<evidence type="ECO:0000256" key="13">
    <source>
        <dbReference type="ARBA" id="ARBA00023180"/>
    </source>
</evidence>
<dbReference type="PRINTS" id="PR00109">
    <property type="entry name" value="TYRKINASE"/>
</dbReference>
<proteinExistence type="predicted"/>
<keyword evidence="7" id="KW-0732">Signal</keyword>
<dbReference type="Proteomes" id="UP000276834">
    <property type="component" value="Unassembled WGS sequence"/>
</dbReference>
<keyword evidence="9" id="KW-0067">ATP-binding</keyword>
<evidence type="ECO:0000259" key="14">
    <source>
        <dbReference type="PROSITE" id="PS50011"/>
    </source>
</evidence>
<keyword evidence="3" id="KW-0217">Developmental protein</keyword>
<dbReference type="PANTHER" id="PTHR24416:SF317">
    <property type="entry name" value="MUSCLE, SKELETAL RECEPTOR TYROSINE-PROTEIN KINASE"/>
    <property type="match status" value="1"/>
</dbReference>
<dbReference type="Pfam" id="PF07714">
    <property type="entry name" value="PK_Tyr_Ser-Thr"/>
    <property type="match status" value="2"/>
</dbReference>
<evidence type="ECO:0000256" key="4">
    <source>
        <dbReference type="ARBA" id="ARBA00022475"/>
    </source>
</evidence>
<dbReference type="InterPro" id="IPR000719">
    <property type="entry name" value="Prot_kinase_dom"/>
</dbReference>
<evidence type="ECO:0000256" key="9">
    <source>
        <dbReference type="ARBA" id="ARBA00022840"/>
    </source>
</evidence>
<accession>A0A3L8S5E8</accession>
<keyword evidence="11" id="KW-0472">Membrane</keyword>
<dbReference type="InterPro" id="IPR011009">
    <property type="entry name" value="Kinase-like_dom_sf"/>
</dbReference>
<feature type="domain" description="Protein kinase" evidence="14">
    <location>
        <begin position="1"/>
        <end position="173"/>
    </location>
</feature>
<keyword evidence="13" id="KW-0325">Glycoprotein</keyword>
<reference evidence="15 16" key="1">
    <citation type="journal article" date="2018" name="Proc. R. Soc. B">
        <title>A non-coding region near Follistatin controls head colour polymorphism in the Gouldian finch.</title>
        <authorList>
            <person name="Toomey M.B."/>
            <person name="Marques C.I."/>
            <person name="Andrade P."/>
            <person name="Araujo P.M."/>
            <person name="Sabatino S."/>
            <person name="Gazda M.A."/>
            <person name="Afonso S."/>
            <person name="Lopes R.J."/>
            <person name="Corbo J.C."/>
            <person name="Carneiro M."/>
        </authorList>
    </citation>
    <scope>NUCLEOTIDE SEQUENCE [LARGE SCALE GENOMIC DNA]</scope>
    <source>
        <strain evidence="15">Red01</strain>
        <tissue evidence="15">Muscle</tissue>
    </source>
</reference>
<dbReference type="InterPro" id="IPR020635">
    <property type="entry name" value="Tyr_kinase_cat_dom"/>
</dbReference>
<dbReference type="InterPro" id="IPR050122">
    <property type="entry name" value="RTK"/>
</dbReference>
<keyword evidence="5" id="KW-0597">Phosphoprotein</keyword>
<keyword evidence="12" id="KW-0675">Receptor</keyword>
<evidence type="ECO:0000256" key="2">
    <source>
        <dbReference type="ARBA" id="ARBA00004479"/>
    </source>
</evidence>
<dbReference type="Gene3D" id="1.10.510.10">
    <property type="entry name" value="Transferase(Phosphotransferase) domain 1"/>
    <property type="match status" value="2"/>
</dbReference>